<gene>
    <name evidence="1" type="ORF">COW82_00130</name>
</gene>
<reference evidence="1 2" key="1">
    <citation type="submission" date="2017-09" db="EMBL/GenBank/DDBJ databases">
        <title>Depth-based differentiation of microbial function through sediment-hosted aquifers and enrichment of novel symbionts in the deep terrestrial subsurface.</title>
        <authorList>
            <person name="Probst A.J."/>
            <person name="Ladd B."/>
            <person name="Jarett J.K."/>
            <person name="Geller-Mcgrath D.E."/>
            <person name="Sieber C.M."/>
            <person name="Emerson J.B."/>
            <person name="Anantharaman K."/>
            <person name="Thomas B.C."/>
            <person name="Malmstrom R."/>
            <person name="Stieglmeier M."/>
            <person name="Klingl A."/>
            <person name="Woyke T."/>
            <person name="Ryan C.M."/>
            <person name="Banfield J.F."/>
        </authorList>
    </citation>
    <scope>NUCLEOTIDE SEQUENCE [LARGE SCALE GENOMIC DNA]</scope>
    <source>
        <strain evidence="1">CG22_combo_CG10-13_8_21_14_all_43_18</strain>
    </source>
</reference>
<name>A0A2H0DXQ8_9BACT</name>
<comment type="caution">
    <text evidence="1">The sequence shown here is derived from an EMBL/GenBank/DDBJ whole genome shotgun (WGS) entry which is preliminary data.</text>
</comment>
<dbReference type="Proteomes" id="UP000231276">
    <property type="component" value="Unassembled WGS sequence"/>
</dbReference>
<feature type="non-terminal residue" evidence="1">
    <location>
        <position position="71"/>
    </location>
</feature>
<dbReference type="AlphaFoldDB" id="A0A2H0DXQ8"/>
<accession>A0A2H0DXQ8</accession>
<evidence type="ECO:0000313" key="1">
    <source>
        <dbReference type="EMBL" id="PIP86781.1"/>
    </source>
</evidence>
<sequence length="71" mass="7717">MTETVGLEPTDTVTESVAVPPGPEQDILYVFDEVRLPVPSELPEALLEPLQAPEAVQEVAFVTVQRKVVDS</sequence>
<dbReference type="EMBL" id="PCTS01000003">
    <property type="protein sequence ID" value="PIP86781.1"/>
    <property type="molecule type" value="Genomic_DNA"/>
</dbReference>
<evidence type="ECO:0000313" key="2">
    <source>
        <dbReference type="Proteomes" id="UP000231276"/>
    </source>
</evidence>
<proteinExistence type="predicted"/>
<protein>
    <submittedName>
        <fullName evidence="1">Uncharacterized protein</fullName>
    </submittedName>
</protein>
<organism evidence="1 2">
    <name type="scientific">Candidatus Campbellbacteria bacterium CG22_combo_CG10-13_8_21_14_all_43_18</name>
    <dbReference type="NCBI Taxonomy" id="1974530"/>
    <lineage>
        <taxon>Bacteria</taxon>
        <taxon>Candidatus Campbelliibacteriota</taxon>
    </lineage>
</organism>